<accession>A0A9W9J1Q9</accession>
<evidence type="ECO:0000259" key="3">
    <source>
        <dbReference type="Pfam" id="PF05368"/>
    </source>
</evidence>
<keyword evidence="2" id="KW-0560">Oxidoreductase</keyword>
<dbReference type="SUPFAM" id="SSF51735">
    <property type="entry name" value="NAD(P)-binding Rossmann-fold domains"/>
    <property type="match status" value="1"/>
</dbReference>
<gene>
    <name evidence="4" type="ORF">N7472_008012</name>
</gene>
<dbReference type="InterPro" id="IPR045312">
    <property type="entry name" value="PCBER-like"/>
</dbReference>
<evidence type="ECO:0000256" key="1">
    <source>
        <dbReference type="ARBA" id="ARBA00022857"/>
    </source>
</evidence>
<keyword evidence="5" id="KW-1185">Reference proteome</keyword>
<evidence type="ECO:0000313" key="4">
    <source>
        <dbReference type="EMBL" id="KAJ5188998.1"/>
    </source>
</evidence>
<dbReference type="PANTHER" id="PTHR47706">
    <property type="entry name" value="NMRA-LIKE FAMILY PROTEIN"/>
    <property type="match status" value="1"/>
</dbReference>
<dbReference type="Pfam" id="PF05368">
    <property type="entry name" value="NmrA"/>
    <property type="match status" value="1"/>
</dbReference>
<dbReference type="GO" id="GO:0016491">
    <property type="term" value="F:oxidoreductase activity"/>
    <property type="evidence" value="ECO:0007669"/>
    <property type="project" value="UniProtKB-KW"/>
</dbReference>
<organism evidence="4 5">
    <name type="scientific">Penicillium cf. griseofulvum</name>
    <dbReference type="NCBI Taxonomy" id="2972120"/>
    <lineage>
        <taxon>Eukaryota</taxon>
        <taxon>Fungi</taxon>
        <taxon>Dikarya</taxon>
        <taxon>Ascomycota</taxon>
        <taxon>Pezizomycotina</taxon>
        <taxon>Eurotiomycetes</taxon>
        <taxon>Eurotiomycetidae</taxon>
        <taxon>Eurotiales</taxon>
        <taxon>Aspergillaceae</taxon>
        <taxon>Penicillium</taxon>
    </lineage>
</organism>
<comment type="caution">
    <text evidence="4">The sequence shown here is derived from an EMBL/GenBank/DDBJ whole genome shotgun (WGS) entry which is preliminary data.</text>
</comment>
<evidence type="ECO:0000313" key="5">
    <source>
        <dbReference type="Proteomes" id="UP001150879"/>
    </source>
</evidence>
<protein>
    <recommendedName>
        <fullName evidence="3">NmrA-like domain-containing protein</fullName>
    </recommendedName>
</protein>
<dbReference type="AlphaFoldDB" id="A0A9W9J1Q9"/>
<dbReference type="InterPro" id="IPR051609">
    <property type="entry name" value="NmrA/Isoflavone_reductase-like"/>
</dbReference>
<dbReference type="InterPro" id="IPR036291">
    <property type="entry name" value="NAD(P)-bd_dom_sf"/>
</dbReference>
<dbReference type="PANTHER" id="PTHR47706:SF2">
    <property type="entry name" value="ISOFLAVONE REDUCTASE FAMILY PROTEIN (AFU_ORTHOLOGUE AFUA_2G05290)"/>
    <property type="match status" value="1"/>
</dbReference>
<dbReference type="Gene3D" id="3.40.50.720">
    <property type="entry name" value="NAD(P)-binding Rossmann-like Domain"/>
    <property type="match status" value="2"/>
</dbReference>
<dbReference type="InterPro" id="IPR008030">
    <property type="entry name" value="NmrA-like"/>
</dbReference>
<dbReference type="Proteomes" id="UP001150879">
    <property type="component" value="Unassembled WGS sequence"/>
</dbReference>
<reference evidence="4" key="1">
    <citation type="submission" date="2022-11" db="EMBL/GenBank/DDBJ databases">
        <authorList>
            <person name="Petersen C."/>
        </authorList>
    </citation>
    <scope>NUCLEOTIDE SEQUENCE</scope>
    <source>
        <strain evidence="4">IBT 16849</strain>
    </source>
</reference>
<sequence length="323" mass="35911">MRVAIAGGTSPTLGFSIVSALLATDGRYTPVILSRETTISKKQSLAQNEVEVRYVDYHSQTSLVTALKGIDTVISVLLIPGPEWVTVQLNLLHAAEAAGCRRFAPSEFALTSSAHSMVDLLDAKNKVWEVVQTSVNQHRIDAARFPCGMFMNYLGIGCPDSGRRKDALAGFQEGPFLVHFENPESPWIEVPLRSDQTFPRLSMTDIRDIGRFIVAALDITEPWAGRELGMVGDTLRFDDLISICQKYVERPIEIRPLTESALQTKLLTLSQSEIIARMECQLAIVCARDRSVVPPTLNELSSVQPTTVAEYMRHYWGPERYQS</sequence>
<name>A0A9W9J1Q9_9EURO</name>
<feature type="domain" description="NmrA-like" evidence="3">
    <location>
        <begin position="3"/>
        <end position="312"/>
    </location>
</feature>
<evidence type="ECO:0000256" key="2">
    <source>
        <dbReference type="ARBA" id="ARBA00023002"/>
    </source>
</evidence>
<reference evidence="4" key="2">
    <citation type="journal article" date="2023" name="IMA Fungus">
        <title>Comparative genomic study of the Penicillium genus elucidates a diverse pangenome and 15 lateral gene transfer events.</title>
        <authorList>
            <person name="Petersen C."/>
            <person name="Sorensen T."/>
            <person name="Nielsen M.R."/>
            <person name="Sondergaard T.E."/>
            <person name="Sorensen J.L."/>
            <person name="Fitzpatrick D.A."/>
            <person name="Frisvad J.C."/>
            <person name="Nielsen K.L."/>
        </authorList>
    </citation>
    <scope>NUCLEOTIDE SEQUENCE</scope>
    <source>
        <strain evidence="4">IBT 16849</strain>
    </source>
</reference>
<proteinExistence type="predicted"/>
<dbReference type="EMBL" id="JAPQKP010000005">
    <property type="protein sequence ID" value="KAJ5188998.1"/>
    <property type="molecule type" value="Genomic_DNA"/>
</dbReference>
<keyword evidence="1" id="KW-0521">NADP</keyword>
<dbReference type="Gene3D" id="3.90.25.10">
    <property type="entry name" value="UDP-galactose 4-epimerase, domain 1"/>
    <property type="match status" value="1"/>
</dbReference>
<dbReference type="CDD" id="cd05259">
    <property type="entry name" value="PCBER_SDR_a"/>
    <property type="match status" value="1"/>
</dbReference>